<organism evidence="2 3">
    <name type="scientific">Cetraspora pellucida</name>
    <dbReference type="NCBI Taxonomy" id="1433469"/>
    <lineage>
        <taxon>Eukaryota</taxon>
        <taxon>Fungi</taxon>
        <taxon>Fungi incertae sedis</taxon>
        <taxon>Mucoromycota</taxon>
        <taxon>Glomeromycotina</taxon>
        <taxon>Glomeromycetes</taxon>
        <taxon>Diversisporales</taxon>
        <taxon>Gigasporaceae</taxon>
        <taxon>Cetraspora</taxon>
    </lineage>
</organism>
<dbReference type="AlphaFoldDB" id="A0A9N9EN02"/>
<evidence type="ECO:0000313" key="2">
    <source>
        <dbReference type="EMBL" id="CAG8681548.1"/>
    </source>
</evidence>
<sequence>MIAINYIRLNKSRLMLLLIGCAKAIAVAKMVNKSRKSDNYDMSVVLRIPKVGFGEMSESPTKSRKSYRKSQFSNISRDTDFDKGQSYLDIDTFKIVASQNIICQDMISLSKFTSRDMLEN</sequence>
<gene>
    <name evidence="2" type="ORF">CPELLU_LOCUS10817</name>
</gene>
<keyword evidence="3" id="KW-1185">Reference proteome</keyword>
<proteinExistence type="predicted"/>
<evidence type="ECO:0000256" key="1">
    <source>
        <dbReference type="SAM" id="MobiDB-lite"/>
    </source>
</evidence>
<reference evidence="2" key="1">
    <citation type="submission" date="2021-06" db="EMBL/GenBank/DDBJ databases">
        <authorList>
            <person name="Kallberg Y."/>
            <person name="Tangrot J."/>
            <person name="Rosling A."/>
        </authorList>
    </citation>
    <scope>NUCLEOTIDE SEQUENCE</scope>
    <source>
        <strain evidence="2">FL966</strain>
    </source>
</reference>
<name>A0A9N9EN02_9GLOM</name>
<comment type="caution">
    <text evidence="2">The sequence shown here is derived from an EMBL/GenBank/DDBJ whole genome shotgun (WGS) entry which is preliminary data.</text>
</comment>
<dbReference type="Proteomes" id="UP000789759">
    <property type="component" value="Unassembled WGS sequence"/>
</dbReference>
<evidence type="ECO:0000313" key="3">
    <source>
        <dbReference type="Proteomes" id="UP000789759"/>
    </source>
</evidence>
<accession>A0A9N9EN02</accession>
<dbReference type="EMBL" id="CAJVQA010009145">
    <property type="protein sequence ID" value="CAG8681548.1"/>
    <property type="molecule type" value="Genomic_DNA"/>
</dbReference>
<protein>
    <submittedName>
        <fullName evidence="2">9933_t:CDS:1</fullName>
    </submittedName>
</protein>
<feature type="region of interest" description="Disordered" evidence="1">
    <location>
        <begin position="54"/>
        <end position="83"/>
    </location>
</feature>